<dbReference type="Pfam" id="PF03177">
    <property type="entry name" value="Nucleoporin_C"/>
    <property type="match status" value="1"/>
</dbReference>
<dbReference type="InterPro" id="IPR007187">
    <property type="entry name" value="Nucleoporin_Nup133/Nup155_C"/>
</dbReference>
<dbReference type="InterPro" id="IPR004870">
    <property type="entry name" value="Nucleoporin_Nup155"/>
</dbReference>
<dbReference type="GO" id="GO:0036228">
    <property type="term" value="P:protein localization to nuclear inner membrane"/>
    <property type="evidence" value="ECO:0007669"/>
    <property type="project" value="TreeGrafter"/>
</dbReference>
<comment type="caution">
    <text evidence="6">The sequence shown here is derived from an EMBL/GenBank/DDBJ whole genome shotgun (WGS) entry which is preliminary data.</text>
</comment>
<organism evidence="6 7">
    <name type="scientific">Desmophyllum pertusum</name>
    <dbReference type="NCBI Taxonomy" id="174260"/>
    <lineage>
        <taxon>Eukaryota</taxon>
        <taxon>Metazoa</taxon>
        <taxon>Cnidaria</taxon>
        <taxon>Anthozoa</taxon>
        <taxon>Hexacorallia</taxon>
        <taxon>Scleractinia</taxon>
        <taxon>Caryophylliina</taxon>
        <taxon>Caryophylliidae</taxon>
        <taxon>Desmophyllum</taxon>
    </lineage>
</organism>
<evidence type="ECO:0000256" key="3">
    <source>
        <dbReference type="ARBA" id="ARBA00022448"/>
    </source>
</evidence>
<dbReference type="GO" id="GO:0006405">
    <property type="term" value="P:RNA export from nucleus"/>
    <property type="evidence" value="ECO:0007669"/>
    <property type="project" value="TreeGrafter"/>
</dbReference>
<keyword evidence="3" id="KW-0813">Transport</keyword>
<accession>A0A9W9Z059</accession>
<evidence type="ECO:0000256" key="1">
    <source>
        <dbReference type="ARBA" id="ARBA00004123"/>
    </source>
</evidence>
<comment type="similarity">
    <text evidence="2">Belongs to the non-repetitive/WGA-negative nucleoporin family.</text>
</comment>
<dbReference type="InterPro" id="IPR042537">
    <property type="entry name" value="Nucleoporin_Nup155_C_2"/>
</dbReference>
<gene>
    <name evidence="6" type="ORF">OS493_029753</name>
</gene>
<dbReference type="PANTHER" id="PTHR10350">
    <property type="entry name" value="NUCLEAR PORE COMPLEX PROTEIN NUP155"/>
    <property type="match status" value="1"/>
</dbReference>
<feature type="domain" description="Nucleoporin Nup133/Nup155-like C-terminal" evidence="5">
    <location>
        <begin position="11"/>
        <end position="89"/>
    </location>
</feature>
<protein>
    <recommendedName>
        <fullName evidence="5">Nucleoporin Nup133/Nup155-like C-terminal domain-containing protein</fullName>
    </recommendedName>
</protein>
<evidence type="ECO:0000256" key="2">
    <source>
        <dbReference type="ARBA" id="ARBA00007373"/>
    </source>
</evidence>
<dbReference type="Gene3D" id="1.25.40.440">
    <property type="entry name" value="Nucleoporin, helical domain, central subdomain"/>
    <property type="match status" value="1"/>
</dbReference>
<keyword evidence="7" id="KW-1185">Reference proteome</keyword>
<dbReference type="Proteomes" id="UP001163046">
    <property type="component" value="Unassembled WGS sequence"/>
</dbReference>
<dbReference type="AlphaFoldDB" id="A0A9W9Z059"/>
<dbReference type="FunFam" id="1.25.40.440:FF:000001">
    <property type="entry name" value="Nuclear pore complex subunit"/>
    <property type="match status" value="1"/>
</dbReference>
<dbReference type="GO" id="GO:0000972">
    <property type="term" value="P:transcription-dependent tethering of RNA polymerase II gene DNA at nuclear periphery"/>
    <property type="evidence" value="ECO:0007669"/>
    <property type="project" value="TreeGrafter"/>
</dbReference>
<dbReference type="EMBL" id="MU826856">
    <property type="protein sequence ID" value="KAJ7370764.1"/>
    <property type="molecule type" value="Genomic_DNA"/>
</dbReference>
<dbReference type="GO" id="GO:0006606">
    <property type="term" value="P:protein import into nucleus"/>
    <property type="evidence" value="ECO:0007669"/>
    <property type="project" value="TreeGrafter"/>
</dbReference>
<dbReference type="OrthoDB" id="338970at2759"/>
<name>A0A9W9Z059_9CNID</name>
<dbReference type="GO" id="GO:0044611">
    <property type="term" value="C:nuclear pore inner ring"/>
    <property type="evidence" value="ECO:0007669"/>
    <property type="project" value="TreeGrafter"/>
</dbReference>
<reference evidence="6" key="1">
    <citation type="submission" date="2023-01" db="EMBL/GenBank/DDBJ databases">
        <title>Genome assembly of the deep-sea coral Lophelia pertusa.</title>
        <authorList>
            <person name="Herrera S."/>
            <person name="Cordes E."/>
        </authorList>
    </citation>
    <scope>NUCLEOTIDE SEQUENCE</scope>
    <source>
        <strain evidence="6">USNM1676648</strain>
        <tissue evidence="6">Polyp</tissue>
    </source>
</reference>
<keyword evidence="4" id="KW-0539">Nucleus</keyword>
<comment type="subcellular location">
    <subcellularLocation>
        <location evidence="1">Nucleus</location>
    </subcellularLocation>
</comment>
<proteinExistence type="inferred from homology"/>
<evidence type="ECO:0000313" key="7">
    <source>
        <dbReference type="Proteomes" id="UP001163046"/>
    </source>
</evidence>
<evidence type="ECO:0000259" key="5">
    <source>
        <dbReference type="Pfam" id="PF03177"/>
    </source>
</evidence>
<evidence type="ECO:0000256" key="4">
    <source>
        <dbReference type="ARBA" id="ARBA00023242"/>
    </source>
</evidence>
<evidence type="ECO:0000313" key="6">
    <source>
        <dbReference type="EMBL" id="KAJ7370764.1"/>
    </source>
</evidence>
<dbReference type="PANTHER" id="PTHR10350:SF6">
    <property type="entry name" value="NUCLEAR PORE COMPLEX PROTEIN NUP155"/>
    <property type="match status" value="1"/>
</dbReference>
<sequence length="157" mass="18024">MEDVLPFSLSFGDELWHVVLYQWLIDNALTDRLLEIKSPHLEAFLKRSSSQQQPSDLNILDLLWRYYEKTKNYSAAARVLSRLSEKESNSRTEIGVPGSCNKLRDSLQSSPSDRMAVVSKKIAYLGKVYVHSERYFPLGAIILMLEKKSSELVWDPS</sequence>
<dbReference type="GO" id="GO:0017056">
    <property type="term" value="F:structural constituent of nuclear pore"/>
    <property type="evidence" value="ECO:0007669"/>
    <property type="project" value="InterPro"/>
</dbReference>